<dbReference type="Pfam" id="PF07992">
    <property type="entry name" value="Pyr_redox_2"/>
    <property type="match status" value="1"/>
</dbReference>
<dbReference type="PANTHER" id="PTHR42949:SF3">
    <property type="entry name" value="ANAEROBIC GLYCEROL-3-PHOSPHATE DEHYDROGENASE SUBUNIT B"/>
    <property type="match status" value="1"/>
</dbReference>
<feature type="domain" description="FAD/NAD(P)-binding" evidence="2">
    <location>
        <begin position="6"/>
        <end position="173"/>
    </location>
</feature>
<dbReference type="PANTHER" id="PTHR42949">
    <property type="entry name" value="ANAEROBIC GLYCEROL-3-PHOSPHATE DEHYDROGENASE SUBUNIT B"/>
    <property type="match status" value="1"/>
</dbReference>
<evidence type="ECO:0000313" key="4">
    <source>
        <dbReference type="Proteomes" id="UP000606463"/>
    </source>
</evidence>
<protein>
    <submittedName>
        <fullName evidence="3">NAD(P)/FAD-dependent oxidoreductase</fullName>
    </submittedName>
</protein>
<evidence type="ECO:0000256" key="1">
    <source>
        <dbReference type="ARBA" id="ARBA00023002"/>
    </source>
</evidence>
<accession>A0A9D0YP02</accession>
<dbReference type="Proteomes" id="UP000606463">
    <property type="component" value="Unassembled WGS sequence"/>
</dbReference>
<dbReference type="GO" id="GO:0016491">
    <property type="term" value="F:oxidoreductase activity"/>
    <property type="evidence" value="ECO:0007669"/>
    <property type="project" value="UniProtKB-KW"/>
</dbReference>
<dbReference type="InterPro" id="IPR036188">
    <property type="entry name" value="FAD/NAD-bd_sf"/>
</dbReference>
<proteinExistence type="predicted"/>
<dbReference type="InterPro" id="IPR051691">
    <property type="entry name" value="Metab_Enz_Cyan_OpOx_G3PDH"/>
</dbReference>
<dbReference type="AlphaFoldDB" id="A0A9D0YP02"/>
<gene>
    <name evidence="3" type="ORF">EYH37_01470</name>
</gene>
<dbReference type="PRINTS" id="PR00368">
    <property type="entry name" value="FADPNR"/>
</dbReference>
<keyword evidence="1" id="KW-0560">Oxidoreductase</keyword>
<sequence length="201" mass="21302">MKYFTIIVGGGPAGLSAASTLASAKGHLPFMEDKKILVIDEGNSDLNKALLKNFPAVDIGAKGVEVLSSMRERVKTLDNVDFVEGKVVEISGQDGNFKVKTEDGKIFEGEKIILATGFHKFDIKGLNAEILPHAKAPRPGKVMLKVDEKKRVSPGVYAAGLIAGEQTMVAIAMGSGTESALNLLSDLAGKTVIIHDVVKKS</sequence>
<evidence type="ECO:0000259" key="2">
    <source>
        <dbReference type="Pfam" id="PF07992"/>
    </source>
</evidence>
<name>A0A9D0YP02_AQUAO</name>
<dbReference type="Gene3D" id="3.50.50.60">
    <property type="entry name" value="FAD/NAD(P)-binding domain"/>
    <property type="match status" value="1"/>
</dbReference>
<dbReference type="InterPro" id="IPR023753">
    <property type="entry name" value="FAD/NAD-binding_dom"/>
</dbReference>
<dbReference type="EMBL" id="DQVE01000014">
    <property type="protein sequence ID" value="HIP98026.1"/>
    <property type="molecule type" value="Genomic_DNA"/>
</dbReference>
<reference evidence="3" key="1">
    <citation type="journal article" date="2020" name="ISME J.">
        <title>Gammaproteobacteria mediating utilization of methyl-, sulfur- and petroleum organic compounds in deep ocean hydrothermal plumes.</title>
        <authorList>
            <person name="Zhou Z."/>
            <person name="Liu Y."/>
            <person name="Pan J."/>
            <person name="Cron B.R."/>
            <person name="Toner B.M."/>
            <person name="Anantharaman K."/>
            <person name="Breier J.A."/>
            <person name="Dick G.J."/>
            <person name="Li M."/>
        </authorList>
    </citation>
    <scope>NUCLEOTIDE SEQUENCE</scope>
    <source>
        <strain evidence="3">SZUA-1501</strain>
    </source>
</reference>
<comment type="caution">
    <text evidence="3">The sequence shown here is derived from an EMBL/GenBank/DDBJ whole genome shotgun (WGS) entry which is preliminary data.</text>
</comment>
<evidence type="ECO:0000313" key="3">
    <source>
        <dbReference type="EMBL" id="HIP98026.1"/>
    </source>
</evidence>
<dbReference type="SUPFAM" id="SSF51905">
    <property type="entry name" value="FAD/NAD(P)-binding domain"/>
    <property type="match status" value="1"/>
</dbReference>
<dbReference type="PRINTS" id="PR00469">
    <property type="entry name" value="PNDRDTASEII"/>
</dbReference>
<organism evidence="3 4">
    <name type="scientific">Aquifex aeolicus</name>
    <dbReference type="NCBI Taxonomy" id="63363"/>
    <lineage>
        <taxon>Bacteria</taxon>
        <taxon>Pseudomonadati</taxon>
        <taxon>Aquificota</taxon>
        <taxon>Aquificia</taxon>
        <taxon>Aquificales</taxon>
        <taxon>Aquificaceae</taxon>
        <taxon>Aquifex</taxon>
    </lineage>
</organism>